<organism evidence="2 3">
    <name type="scientific">Laccaria amethystina LaAM-08-1</name>
    <dbReference type="NCBI Taxonomy" id="1095629"/>
    <lineage>
        <taxon>Eukaryota</taxon>
        <taxon>Fungi</taxon>
        <taxon>Dikarya</taxon>
        <taxon>Basidiomycota</taxon>
        <taxon>Agaricomycotina</taxon>
        <taxon>Agaricomycetes</taxon>
        <taxon>Agaricomycetidae</taxon>
        <taxon>Agaricales</taxon>
        <taxon>Agaricineae</taxon>
        <taxon>Hydnangiaceae</taxon>
        <taxon>Laccaria</taxon>
    </lineage>
</organism>
<proteinExistence type="predicted"/>
<dbReference type="AlphaFoldDB" id="A0A0C9WV10"/>
<sequence length="264" mass="30007">MGHALVSLFLCVCLIAGIMPAAASPTYKLGESFSVFAAWGEDGEVSVFETWGKGKYKIDIDFYHRKVKPKFIAAFQNEYGAKKFNDMCGKNPDFDIDKDGWVWPNAVKGKGCSKKDYILDLGDTIVLECQKDSNCLQLNSELSIFETWGTGKYKLDMDVYHREVKPIFLTKFRTEYGTKKFNDMCGTNPDFEVDKDGWVWPNAVKGKNCSKKNYFLDLGDVIKAHQLQANDREENSDESVILRVENIIEAPKLQDVVFFILNRA</sequence>
<accession>A0A0C9WV10</accession>
<gene>
    <name evidence="2" type="ORF">K443DRAFT_293721</name>
</gene>
<evidence type="ECO:0000313" key="3">
    <source>
        <dbReference type="Proteomes" id="UP000054477"/>
    </source>
</evidence>
<feature type="signal peptide" evidence="1">
    <location>
        <begin position="1"/>
        <end position="23"/>
    </location>
</feature>
<feature type="chain" id="PRO_5002216317" evidence="1">
    <location>
        <begin position="24"/>
        <end position="264"/>
    </location>
</feature>
<evidence type="ECO:0000256" key="1">
    <source>
        <dbReference type="SAM" id="SignalP"/>
    </source>
</evidence>
<reference evidence="3" key="2">
    <citation type="submission" date="2015-01" db="EMBL/GenBank/DDBJ databases">
        <title>Evolutionary Origins and Diversification of the Mycorrhizal Mutualists.</title>
        <authorList>
            <consortium name="DOE Joint Genome Institute"/>
            <consortium name="Mycorrhizal Genomics Consortium"/>
            <person name="Kohler A."/>
            <person name="Kuo A."/>
            <person name="Nagy L.G."/>
            <person name="Floudas D."/>
            <person name="Copeland A."/>
            <person name="Barry K.W."/>
            <person name="Cichocki N."/>
            <person name="Veneault-Fourrey C."/>
            <person name="LaButti K."/>
            <person name="Lindquist E.A."/>
            <person name="Lipzen A."/>
            <person name="Lundell T."/>
            <person name="Morin E."/>
            <person name="Murat C."/>
            <person name="Riley R."/>
            <person name="Ohm R."/>
            <person name="Sun H."/>
            <person name="Tunlid A."/>
            <person name="Henrissat B."/>
            <person name="Grigoriev I.V."/>
            <person name="Hibbett D.S."/>
            <person name="Martin F."/>
        </authorList>
    </citation>
    <scope>NUCLEOTIDE SEQUENCE [LARGE SCALE GENOMIC DNA]</scope>
    <source>
        <strain evidence="3">LaAM-08-1</strain>
    </source>
</reference>
<name>A0A0C9WV10_9AGAR</name>
<dbReference type="EMBL" id="KN838729">
    <property type="protein sequence ID" value="KIJ96225.1"/>
    <property type="molecule type" value="Genomic_DNA"/>
</dbReference>
<dbReference type="Proteomes" id="UP000054477">
    <property type="component" value="Unassembled WGS sequence"/>
</dbReference>
<protein>
    <submittedName>
        <fullName evidence="2">Uncharacterized protein</fullName>
    </submittedName>
</protein>
<keyword evidence="3" id="KW-1185">Reference proteome</keyword>
<reference evidence="2 3" key="1">
    <citation type="submission" date="2014-04" db="EMBL/GenBank/DDBJ databases">
        <authorList>
            <consortium name="DOE Joint Genome Institute"/>
            <person name="Kuo A."/>
            <person name="Kohler A."/>
            <person name="Nagy L.G."/>
            <person name="Floudas D."/>
            <person name="Copeland A."/>
            <person name="Barry K.W."/>
            <person name="Cichocki N."/>
            <person name="Veneault-Fourrey C."/>
            <person name="LaButti K."/>
            <person name="Lindquist E.A."/>
            <person name="Lipzen A."/>
            <person name="Lundell T."/>
            <person name="Morin E."/>
            <person name="Murat C."/>
            <person name="Sun H."/>
            <person name="Tunlid A."/>
            <person name="Henrissat B."/>
            <person name="Grigoriev I.V."/>
            <person name="Hibbett D.S."/>
            <person name="Martin F."/>
            <person name="Nordberg H.P."/>
            <person name="Cantor M.N."/>
            <person name="Hua S.X."/>
        </authorList>
    </citation>
    <scope>NUCLEOTIDE SEQUENCE [LARGE SCALE GENOMIC DNA]</scope>
    <source>
        <strain evidence="2 3">LaAM-08-1</strain>
    </source>
</reference>
<keyword evidence="1" id="KW-0732">Signal</keyword>
<evidence type="ECO:0000313" key="2">
    <source>
        <dbReference type="EMBL" id="KIJ96225.1"/>
    </source>
</evidence>
<dbReference type="OrthoDB" id="3032154at2759"/>
<dbReference type="HOGENOM" id="CLU_062862_0_0_1"/>